<dbReference type="GO" id="GO:0008010">
    <property type="term" value="F:structural constituent of chitin-based larval cuticle"/>
    <property type="evidence" value="ECO:0007669"/>
    <property type="project" value="TreeGrafter"/>
</dbReference>
<dbReference type="InterPro" id="IPR031311">
    <property type="entry name" value="CHIT_BIND_RR_consensus"/>
</dbReference>
<dbReference type="EnsemblMetazoa" id="tetur21g01110.1">
    <property type="protein sequence ID" value="tetur21g01110.1"/>
    <property type="gene ID" value="tetur21g01110"/>
</dbReference>
<dbReference type="PROSITE" id="PS51155">
    <property type="entry name" value="CHIT_BIND_RR_2"/>
    <property type="match status" value="1"/>
</dbReference>
<dbReference type="PANTHER" id="PTHR10380">
    <property type="entry name" value="CUTICLE PROTEIN"/>
    <property type="match status" value="1"/>
</dbReference>
<feature type="chain" id="PRO_5004591919" evidence="3">
    <location>
        <begin position="20"/>
        <end position="192"/>
    </location>
</feature>
<protein>
    <submittedName>
        <fullName evidence="4">Uncharacterized protein</fullName>
    </submittedName>
</protein>
<name>T1KTV1_TETUR</name>
<accession>T1KTV1</accession>
<evidence type="ECO:0000256" key="1">
    <source>
        <dbReference type="ARBA" id="ARBA00022460"/>
    </source>
</evidence>
<dbReference type="PROSITE" id="PS00233">
    <property type="entry name" value="CHIT_BIND_RR_1"/>
    <property type="match status" value="1"/>
</dbReference>
<dbReference type="InterPro" id="IPR050468">
    <property type="entry name" value="Cuticle_Struct_Prot"/>
</dbReference>
<dbReference type="GO" id="GO:0062129">
    <property type="term" value="C:chitin-based extracellular matrix"/>
    <property type="evidence" value="ECO:0007669"/>
    <property type="project" value="TreeGrafter"/>
</dbReference>
<dbReference type="Pfam" id="PF00379">
    <property type="entry name" value="Chitin_bind_4"/>
    <property type="match status" value="1"/>
</dbReference>
<dbReference type="OMA" id="HAKFNGP"/>
<reference evidence="5" key="1">
    <citation type="submission" date="2011-08" db="EMBL/GenBank/DDBJ databases">
        <authorList>
            <person name="Rombauts S."/>
        </authorList>
    </citation>
    <scope>NUCLEOTIDE SEQUENCE</scope>
    <source>
        <strain evidence="5">London</strain>
    </source>
</reference>
<proteinExistence type="predicted"/>
<dbReference type="STRING" id="32264.T1KTV1"/>
<organism evidence="4 5">
    <name type="scientific">Tetranychus urticae</name>
    <name type="common">Two-spotted spider mite</name>
    <dbReference type="NCBI Taxonomy" id="32264"/>
    <lineage>
        <taxon>Eukaryota</taxon>
        <taxon>Metazoa</taxon>
        <taxon>Ecdysozoa</taxon>
        <taxon>Arthropoda</taxon>
        <taxon>Chelicerata</taxon>
        <taxon>Arachnida</taxon>
        <taxon>Acari</taxon>
        <taxon>Acariformes</taxon>
        <taxon>Trombidiformes</taxon>
        <taxon>Prostigmata</taxon>
        <taxon>Eleutherengona</taxon>
        <taxon>Raphignathae</taxon>
        <taxon>Tetranychoidea</taxon>
        <taxon>Tetranychidae</taxon>
        <taxon>Tetranychus</taxon>
    </lineage>
</organism>
<dbReference type="HOGENOM" id="CLU_1416844_0_0_1"/>
<keyword evidence="5" id="KW-1185">Reference proteome</keyword>
<dbReference type="OrthoDB" id="7394989at2759"/>
<sequence length="192" mass="20963">MSQLSIVILLCCLAVQTFAYFDHGYGHGHGGGGASKVFQKQDGKGNYAFGYNVLDPKGASNYREESGDAWGNKAGSYGLKDKDGRLRIVHYVADKNGFRVKIDSNEPGVASVDSAHAKFNGPDHHGSKVAHVVHHQKPYHNKHHESHYDDHSSIPAVPALPAIPHVDQPIHPRKEKSDDFEVDIPALGDILN</sequence>
<reference evidence="4" key="2">
    <citation type="submission" date="2015-06" db="UniProtKB">
        <authorList>
            <consortium name="EnsemblMetazoa"/>
        </authorList>
    </citation>
    <scope>IDENTIFICATION</scope>
</reference>
<dbReference type="InterPro" id="IPR000618">
    <property type="entry name" value="Insect_cuticle"/>
</dbReference>
<dbReference type="PRINTS" id="PR00947">
    <property type="entry name" value="CUTICLE"/>
</dbReference>
<gene>
    <name evidence="4" type="primary">107367195</name>
</gene>
<evidence type="ECO:0000313" key="4">
    <source>
        <dbReference type="EnsemblMetazoa" id="tetur21g01110.1"/>
    </source>
</evidence>
<dbReference type="AlphaFoldDB" id="T1KTV1"/>
<feature type="signal peptide" evidence="3">
    <location>
        <begin position="1"/>
        <end position="19"/>
    </location>
</feature>
<evidence type="ECO:0000256" key="3">
    <source>
        <dbReference type="SAM" id="SignalP"/>
    </source>
</evidence>
<dbReference type="EMBL" id="CAEY01000546">
    <property type="status" value="NOT_ANNOTATED_CDS"/>
    <property type="molecule type" value="Genomic_DNA"/>
</dbReference>
<evidence type="ECO:0000313" key="5">
    <source>
        <dbReference type="Proteomes" id="UP000015104"/>
    </source>
</evidence>
<dbReference type="KEGG" id="tut:107367195"/>
<keyword evidence="3" id="KW-0732">Signal</keyword>
<evidence type="ECO:0000256" key="2">
    <source>
        <dbReference type="PROSITE-ProRule" id="PRU00497"/>
    </source>
</evidence>
<keyword evidence="1 2" id="KW-0193">Cuticle</keyword>
<dbReference type="Proteomes" id="UP000015104">
    <property type="component" value="Unassembled WGS sequence"/>
</dbReference>